<dbReference type="AlphaFoldDB" id="A0A151TU02"/>
<name>A0A151TU02_CAJCA</name>
<organism evidence="2 3">
    <name type="scientific">Cajanus cajan</name>
    <name type="common">Pigeon pea</name>
    <name type="synonym">Cajanus indicus</name>
    <dbReference type="NCBI Taxonomy" id="3821"/>
    <lineage>
        <taxon>Eukaryota</taxon>
        <taxon>Viridiplantae</taxon>
        <taxon>Streptophyta</taxon>
        <taxon>Embryophyta</taxon>
        <taxon>Tracheophyta</taxon>
        <taxon>Spermatophyta</taxon>
        <taxon>Magnoliopsida</taxon>
        <taxon>eudicotyledons</taxon>
        <taxon>Gunneridae</taxon>
        <taxon>Pentapetalae</taxon>
        <taxon>rosids</taxon>
        <taxon>fabids</taxon>
        <taxon>Fabales</taxon>
        <taxon>Fabaceae</taxon>
        <taxon>Papilionoideae</taxon>
        <taxon>50 kb inversion clade</taxon>
        <taxon>NPAAA clade</taxon>
        <taxon>indigoferoid/millettioid clade</taxon>
        <taxon>Phaseoleae</taxon>
        <taxon>Cajanus</taxon>
    </lineage>
</organism>
<feature type="domain" description="Reverse transcriptase Ty1/copia-type" evidence="1">
    <location>
        <begin position="1"/>
        <end position="138"/>
    </location>
</feature>
<dbReference type="Proteomes" id="UP000075243">
    <property type="component" value="Chromosome 3"/>
</dbReference>
<dbReference type="EMBL" id="CM003605">
    <property type="protein sequence ID" value="KYP70478.1"/>
    <property type="molecule type" value="Genomic_DNA"/>
</dbReference>
<reference evidence="2 3" key="1">
    <citation type="journal article" date="2012" name="Nat. Biotechnol.">
        <title>Draft genome sequence of pigeonpea (Cajanus cajan), an orphan legume crop of resource-poor farmers.</title>
        <authorList>
            <person name="Varshney R.K."/>
            <person name="Chen W."/>
            <person name="Li Y."/>
            <person name="Bharti A.K."/>
            <person name="Saxena R.K."/>
            <person name="Schlueter J.A."/>
            <person name="Donoghue M.T."/>
            <person name="Azam S."/>
            <person name="Fan G."/>
            <person name="Whaley A.M."/>
            <person name="Farmer A.D."/>
            <person name="Sheridan J."/>
            <person name="Iwata A."/>
            <person name="Tuteja R."/>
            <person name="Penmetsa R.V."/>
            <person name="Wu W."/>
            <person name="Upadhyaya H.D."/>
            <person name="Yang S.P."/>
            <person name="Shah T."/>
            <person name="Saxena K.B."/>
            <person name="Michael T."/>
            <person name="McCombie W.R."/>
            <person name="Yang B."/>
            <person name="Zhang G."/>
            <person name="Yang H."/>
            <person name="Wang J."/>
            <person name="Spillane C."/>
            <person name="Cook D.R."/>
            <person name="May G.D."/>
            <person name="Xu X."/>
            <person name="Jackson S.A."/>
        </authorList>
    </citation>
    <scope>NUCLEOTIDE SEQUENCE [LARGE SCALE GENOMIC DNA]</scope>
    <source>
        <strain evidence="3">cv. Asha</strain>
    </source>
</reference>
<dbReference type="CDD" id="cd09272">
    <property type="entry name" value="RNase_HI_RT_Ty1"/>
    <property type="match status" value="1"/>
</dbReference>
<dbReference type="InterPro" id="IPR043502">
    <property type="entry name" value="DNA/RNA_pol_sf"/>
</dbReference>
<dbReference type="Pfam" id="PF07727">
    <property type="entry name" value="RVT_2"/>
    <property type="match status" value="1"/>
</dbReference>
<evidence type="ECO:0000313" key="3">
    <source>
        <dbReference type="Proteomes" id="UP000075243"/>
    </source>
</evidence>
<dbReference type="PANTHER" id="PTHR11439">
    <property type="entry name" value="GAG-POL-RELATED RETROTRANSPOSON"/>
    <property type="match status" value="1"/>
</dbReference>
<keyword evidence="3" id="KW-1185">Reference proteome</keyword>
<dbReference type="PANTHER" id="PTHR11439:SF484">
    <property type="entry name" value="REVERSE TRANSCRIPTASE TY1_COPIA-TYPE DOMAIN-CONTAINING PROTEIN"/>
    <property type="match status" value="1"/>
</dbReference>
<sequence length="302" mass="34273">MDQPPGFVAQGGSGLVCKLQKSLYGLKQSPCAWFGRFSKVIQEFGMIRCEADHTVFFRRSSTHKFIYLVVYVDDIVITGLKQHLFKHFQTKDLGLLRYFLGIEVAQSKSGIAISQRKYAFNILEEIGLTNYKPVDTPMDPNVKLMPNQGEPYPDPGRYQRLVEKLNYFTMTRLDISFPVSVVSQFLNSPCESHWLAVVRILRYIKRSPGKGLVYNDRGHIDIVGYSTVDWAGDVSDRRLTSGYYVFMGGNLVSSKSKTQSVVARSSTEAEYRAMAHTTCELLWLKFLTRVAILQGWSYGTSL</sequence>
<dbReference type="Gramene" id="C.cajan_09430.t">
    <property type="protein sequence ID" value="C.cajan_09430.t.cds1"/>
    <property type="gene ID" value="C.cajan_09430"/>
</dbReference>
<gene>
    <name evidence="2" type="ORF">KK1_009698</name>
</gene>
<accession>A0A151TU02</accession>
<proteinExistence type="predicted"/>
<dbReference type="SUPFAM" id="SSF56672">
    <property type="entry name" value="DNA/RNA polymerases"/>
    <property type="match status" value="1"/>
</dbReference>
<evidence type="ECO:0000313" key="2">
    <source>
        <dbReference type="EMBL" id="KYP70478.1"/>
    </source>
</evidence>
<protein>
    <submittedName>
        <fullName evidence="2">Retrovirus-related Pol polyprotein from transposon TNT 1-94</fullName>
    </submittedName>
</protein>
<dbReference type="InterPro" id="IPR013103">
    <property type="entry name" value="RVT_2"/>
</dbReference>
<evidence type="ECO:0000259" key="1">
    <source>
        <dbReference type="Pfam" id="PF07727"/>
    </source>
</evidence>